<dbReference type="EMBL" id="NEVL01000007">
    <property type="protein sequence ID" value="OZI28105.1"/>
    <property type="molecule type" value="Genomic_DNA"/>
</dbReference>
<dbReference type="InterPro" id="IPR029016">
    <property type="entry name" value="GAF-like_dom_sf"/>
</dbReference>
<evidence type="ECO:0008006" key="5">
    <source>
        <dbReference type="Google" id="ProtNLM"/>
    </source>
</evidence>
<name>A0A261RT42_9BORD</name>
<accession>A0A261RT42</accession>
<evidence type="ECO:0000313" key="4">
    <source>
        <dbReference type="Proteomes" id="UP000217005"/>
    </source>
</evidence>
<dbReference type="Gene3D" id="3.30.450.40">
    <property type="match status" value="1"/>
</dbReference>
<comment type="caution">
    <text evidence="1">The sequence shown here is derived from an EMBL/GenBank/DDBJ whole genome shotgun (WGS) entry which is preliminary data.</text>
</comment>
<dbReference type="AlphaFoldDB" id="A0A261RT42"/>
<evidence type="ECO:0000313" key="1">
    <source>
        <dbReference type="EMBL" id="OZI28105.1"/>
    </source>
</evidence>
<gene>
    <name evidence="2" type="ORF">CAL27_01665</name>
    <name evidence="1" type="ORF">CEG14_24635</name>
</gene>
<dbReference type="Proteomes" id="UP000217005">
    <property type="component" value="Unassembled WGS sequence"/>
</dbReference>
<evidence type="ECO:0000313" key="3">
    <source>
        <dbReference type="Proteomes" id="UP000216354"/>
    </source>
</evidence>
<dbReference type="InterPro" id="IPR007435">
    <property type="entry name" value="DUF484"/>
</dbReference>
<reference evidence="1 4" key="2">
    <citation type="submission" date="2017-05" db="EMBL/GenBank/DDBJ databases">
        <title>Complete and WGS of Bordetella genogroups.</title>
        <authorList>
            <person name="Spilker T."/>
            <person name="LiPuma J."/>
        </authorList>
    </citation>
    <scope>NUCLEOTIDE SEQUENCE [LARGE SCALE GENOMIC DNA]</scope>
    <source>
        <strain evidence="1 4">AU17610</strain>
    </source>
</reference>
<dbReference type="OrthoDB" id="8525200at2"/>
<reference evidence="2 3" key="1">
    <citation type="submission" date="2017-05" db="EMBL/GenBank/DDBJ databases">
        <title>Complete and WGS of Bordetella genogroups.</title>
        <authorList>
            <person name="Spilker T."/>
            <person name="Lipuma J."/>
        </authorList>
    </citation>
    <scope>NUCLEOTIDE SEQUENCE [LARGE SCALE GENOMIC DNA]</scope>
    <source>
        <strain evidence="2 3">AU9795</strain>
    </source>
</reference>
<evidence type="ECO:0000313" key="2">
    <source>
        <dbReference type="EMBL" id="OZI68203.1"/>
    </source>
</evidence>
<proteinExistence type="predicted"/>
<sequence length="226" mass="24465">MSTTAPALSAQEIADFLQQNPAFFEEHAEVFSTLQIPSPHGNRAISLAERQILTLRERTRVLEWRLNELIRNAGDNETISTQVTAWCARLLAEDEAAHVPGEIALGLAEQFELDHVALRLWNLTAIPADGYGAPVSEDVRAFADSLKAPYCGTDTEFEAAGWLDGKPRSLALVALRTAPDADAFGLLVLGSDDPARFAPDMGTAFLETIGRLASAAAQRLARTPRA</sequence>
<dbReference type="EMBL" id="NEVR01000001">
    <property type="protein sequence ID" value="OZI68203.1"/>
    <property type="molecule type" value="Genomic_DNA"/>
</dbReference>
<dbReference type="PANTHER" id="PTHR38765">
    <property type="entry name" value="DUF484 DOMAIN-CONTAINING PROTEIN"/>
    <property type="match status" value="1"/>
</dbReference>
<dbReference type="Proteomes" id="UP000216354">
    <property type="component" value="Unassembled WGS sequence"/>
</dbReference>
<organism evidence="1 4">
    <name type="scientific">Bordetella genomosp. 1</name>
    <dbReference type="NCBI Taxonomy" id="1395607"/>
    <lineage>
        <taxon>Bacteria</taxon>
        <taxon>Pseudomonadati</taxon>
        <taxon>Pseudomonadota</taxon>
        <taxon>Betaproteobacteria</taxon>
        <taxon>Burkholderiales</taxon>
        <taxon>Alcaligenaceae</taxon>
        <taxon>Bordetella</taxon>
    </lineage>
</organism>
<protein>
    <recommendedName>
        <fullName evidence="5">DUF484 domain-containing protein</fullName>
    </recommendedName>
</protein>
<dbReference type="RefSeq" id="WP_094829059.1">
    <property type="nucleotide sequence ID" value="NZ_NEVL01000007.1"/>
</dbReference>
<dbReference type="PANTHER" id="PTHR38765:SF1">
    <property type="entry name" value="DUF484 DOMAIN-CONTAINING PROTEIN"/>
    <property type="match status" value="1"/>
</dbReference>
<dbReference type="Pfam" id="PF04340">
    <property type="entry name" value="DUF484"/>
    <property type="match status" value="1"/>
</dbReference>
<keyword evidence="3" id="KW-1185">Reference proteome</keyword>